<keyword evidence="1" id="KW-0472">Membrane</keyword>
<evidence type="ECO:0000313" key="2">
    <source>
        <dbReference type="EMBL" id="ODS30196.1"/>
    </source>
</evidence>
<dbReference type="AlphaFoldDB" id="A0A1E3X3H2"/>
<dbReference type="EMBL" id="MAYW01000265">
    <property type="protein sequence ID" value="ODS30196.1"/>
    <property type="molecule type" value="Genomic_DNA"/>
</dbReference>
<comment type="caution">
    <text evidence="2">The sequence shown here is derived from an EMBL/GenBank/DDBJ whole genome shotgun (WGS) entry which is preliminary data.</text>
</comment>
<keyword evidence="1" id="KW-1133">Transmembrane helix</keyword>
<keyword evidence="1" id="KW-0812">Transmembrane</keyword>
<accession>A0A1E3X3H2</accession>
<dbReference type="Proteomes" id="UP000094056">
    <property type="component" value="Unassembled WGS sequence"/>
</dbReference>
<sequence>MKSIIIHEDAEAELWHAVDFYEDKVPGLGLDFEKSIRIALSSVQEAPKRWPKSKNGARRLLLDRFPFAIFYIEYTDFIWVIAFAHTSRKPFYWKKRIF</sequence>
<reference evidence="2 3" key="1">
    <citation type="submission" date="2016-07" db="EMBL/GenBank/DDBJ databases">
        <title>Draft genome of Scalindua rubra, obtained from a brine-seawater interface in the Red Sea, sheds light on salt adaptation in anammox bacteria.</title>
        <authorList>
            <person name="Speth D.R."/>
            <person name="Lagkouvardos I."/>
            <person name="Wang Y."/>
            <person name="Qian P.-Y."/>
            <person name="Dutilh B.E."/>
            <person name="Jetten M.S."/>
        </authorList>
    </citation>
    <scope>NUCLEOTIDE SEQUENCE [LARGE SCALE GENOMIC DNA]</scope>
    <source>
        <strain evidence="2">BSI-1</strain>
    </source>
</reference>
<evidence type="ECO:0000313" key="3">
    <source>
        <dbReference type="Proteomes" id="UP000094056"/>
    </source>
</evidence>
<proteinExistence type="predicted"/>
<protein>
    <recommendedName>
        <fullName evidence="4">Plasmid stabilization system protein</fullName>
    </recommendedName>
</protein>
<evidence type="ECO:0008006" key="4">
    <source>
        <dbReference type="Google" id="ProtNLM"/>
    </source>
</evidence>
<evidence type="ECO:0000256" key="1">
    <source>
        <dbReference type="SAM" id="Phobius"/>
    </source>
</evidence>
<dbReference type="Gene3D" id="3.30.2310.20">
    <property type="entry name" value="RelE-like"/>
    <property type="match status" value="1"/>
</dbReference>
<name>A0A1E3X3H2_9BACT</name>
<gene>
    <name evidence="2" type="ORF">SCARUB_04691</name>
</gene>
<organism evidence="2 3">
    <name type="scientific">Candidatus Scalindua rubra</name>
    <dbReference type="NCBI Taxonomy" id="1872076"/>
    <lineage>
        <taxon>Bacteria</taxon>
        <taxon>Pseudomonadati</taxon>
        <taxon>Planctomycetota</taxon>
        <taxon>Candidatus Brocadiia</taxon>
        <taxon>Candidatus Brocadiales</taxon>
        <taxon>Candidatus Scalinduaceae</taxon>
        <taxon>Candidatus Scalindua</taxon>
    </lineage>
</organism>
<feature type="transmembrane region" description="Helical" evidence="1">
    <location>
        <begin position="65"/>
        <end position="86"/>
    </location>
</feature>
<dbReference type="InterPro" id="IPR035093">
    <property type="entry name" value="RelE/ParE_toxin_dom_sf"/>
</dbReference>